<keyword evidence="3" id="KW-1185">Reference proteome</keyword>
<dbReference type="EMBL" id="CAUYUE010000004">
    <property type="protein sequence ID" value="CAK0759986.1"/>
    <property type="molecule type" value="Genomic_DNA"/>
</dbReference>
<dbReference type="Proteomes" id="UP001314263">
    <property type="component" value="Unassembled WGS sequence"/>
</dbReference>
<gene>
    <name evidence="2" type="ORF">CVIRNUC_002734</name>
</gene>
<name>A0AAV1HZ89_9CHLO</name>
<organism evidence="2 3">
    <name type="scientific">Coccomyxa viridis</name>
    <dbReference type="NCBI Taxonomy" id="1274662"/>
    <lineage>
        <taxon>Eukaryota</taxon>
        <taxon>Viridiplantae</taxon>
        <taxon>Chlorophyta</taxon>
        <taxon>core chlorophytes</taxon>
        <taxon>Trebouxiophyceae</taxon>
        <taxon>Trebouxiophyceae incertae sedis</taxon>
        <taxon>Coccomyxaceae</taxon>
        <taxon>Coccomyxa</taxon>
    </lineage>
</organism>
<evidence type="ECO:0000313" key="3">
    <source>
        <dbReference type="Proteomes" id="UP001314263"/>
    </source>
</evidence>
<proteinExistence type="predicted"/>
<protein>
    <submittedName>
        <fullName evidence="2">Uncharacterized protein</fullName>
    </submittedName>
</protein>
<accession>A0AAV1HZ89</accession>
<reference evidence="2 3" key="1">
    <citation type="submission" date="2023-10" db="EMBL/GenBank/DDBJ databases">
        <authorList>
            <person name="Maclean D."/>
            <person name="Macfadyen A."/>
        </authorList>
    </citation>
    <scope>NUCLEOTIDE SEQUENCE [LARGE SCALE GENOMIC DNA]</scope>
</reference>
<evidence type="ECO:0000313" key="2">
    <source>
        <dbReference type="EMBL" id="CAK0759986.1"/>
    </source>
</evidence>
<feature type="compositionally biased region" description="Polar residues" evidence="1">
    <location>
        <begin position="131"/>
        <end position="150"/>
    </location>
</feature>
<feature type="region of interest" description="Disordered" evidence="1">
    <location>
        <begin position="127"/>
        <end position="194"/>
    </location>
</feature>
<comment type="caution">
    <text evidence="2">The sequence shown here is derived from an EMBL/GenBank/DDBJ whole genome shotgun (WGS) entry which is preliminary data.</text>
</comment>
<sequence>MEDTASRKTAWWRRALPVAQCSPGESSEVSCRYYSLSSTVCKMQKGDDGKPARKCQRLVRKLRDCGRGLEEVQVEREEVIENTFSGDVENVEDLDRLFGTPSTAGRPLDPSVGEAIEEFMHFAEGLKHQTARGSSEHSYAPQQSPQLSSETPDELHRRRSFLSRMLAREAECSPGRKRPQQHTWQEYARDFREV</sequence>
<evidence type="ECO:0000256" key="1">
    <source>
        <dbReference type="SAM" id="MobiDB-lite"/>
    </source>
</evidence>
<dbReference type="AlphaFoldDB" id="A0AAV1HZ89"/>